<dbReference type="PROSITE" id="PS51257">
    <property type="entry name" value="PROKAR_LIPOPROTEIN"/>
    <property type="match status" value="1"/>
</dbReference>
<proteinExistence type="predicted"/>
<dbReference type="InterPro" id="IPR016883">
    <property type="entry name" value="UCP028431"/>
</dbReference>
<name>A0A931E732_9FLAO</name>
<dbReference type="AlphaFoldDB" id="A0A931E732"/>
<comment type="caution">
    <text evidence="2">The sequence shown here is derived from an EMBL/GenBank/DDBJ whole genome shotgun (WGS) entry which is preliminary data.</text>
</comment>
<evidence type="ECO:0000313" key="3">
    <source>
        <dbReference type="Proteomes" id="UP000694480"/>
    </source>
</evidence>
<dbReference type="Gene3D" id="1.50.10.140">
    <property type="match status" value="1"/>
</dbReference>
<protein>
    <submittedName>
        <fullName evidence="2">Beta-glucosidase</fullName>
    </submittedName>
</protein>
<dbReference type="Proteomes" id="UP000694480">
    <property type="component" value="Unassembled WGS sequence"/>
</dbReference>
<dbReference type="InterPro" id="IPR019282">
    <property type="entry name" value="Glycoamylase-like_cons_dom"/>
</dbReference>
<dbReference type="Pfam" id="PF10091">
    <property type="entry name" value="Glycoamylase"/>
    <property type="match status" value="1"/>
</dbReference>
<dbReference type="EMBL" id="JADKYY010000001">
    <property type="protein sequence ID" value="MBF5026212.1"/>
    <property type="molecule type" value="Genomic_DNA"/>
</dbReference>
<evidence type="ECO:0000313" key="2">
    <source>
        <dbReference type="EMBL" id="MBF5026212.1"/>
    </source>
</evidence>
<organism evidence="2 3">
    <name type="scientific">Planobacterium oryzisoli</name>
    <dbReference type="NCBI Taxonomy" id="2771435"/>
    <lineage>
        <taxon>Bacteria</taxon>
        <taxon>Pseudomonadati</taxon>
        <taxon>Bacteroidota</taxon>
        <taxon>Flavobacteriia</taxon>
        <taxon>Flavobacteriales</taxon>
        <taxon>Weeksellaceae</taxon>
        <taxon>Chryseobacterium group</taxon>
        <taxon>Chryseobacterium</taxon>
    </lineage>
</organism>
<accession>A0A931E732</accession>
<reference evidence="2" key="1">
    <citation type="submission" date="2020-11" db="EMBL/GenBank/DDBJ databases">
        <title>Genome seq and assembly of Planobacterium sp.</title>
        <authorList>
            <person name="Chhetri G."/>
        </authorList>
    </citation>
    <scope>NUCLEOTIDE SEQUENCE</scope>
    <source>
        <strain evidence="2">GCR5</strain>
    </source>
</reference>
<dbReference type="PIRSF" id="PIRSF028431">
    <property type="entry name" value="UCP028431"/>
    <property type="match status" value="1"/>
</dbReference>
<sequence length="464" mass="51586">MLGFKNFLLVSSILALLSCSGSEESPAVKPEPVPPTPPPQAVLTEAELMDKVQRDVLRYFWEYAHPESKLTRERYHVDNPGFDASVLSAGGSGFGMLNILVGIKNGYVPRSEAVARLTTALTFLQNADRFHGAWPHWINGSTGKVLPFSAKDDGGDLVETAFIAQGLIAVREYFKNSANAQEKELSEKADTLWRAIEWNFYTQGKEEGLYWHWSPNYGFEMNMKLQGFDETLVTYILAASSPEHSISKVNYERGWARSGAVRSASSQYGIPVLAQHNGQGTGVGPLFWSHYSFLCLNPMGLQDAYLDYGKVTTNHAQIQYQYALANPKKWKDYGAKHWGLTASYSRASDGGTTYNAHSPQNDLGVISPTAALSSMPFTPKESMQHLRMLYEERASSLVGVAGPYDAYAPHYNWVANRYLAIDQGTIGVMVENHKSSFLWDLFMNAPEIKLGLKKLGFTSSRYTL</sequence>
<feature type="domain" description="Glycoamylase-like" evidence="1">
    <location>
        <begin position="224"/>
        <end position="445"/>
    </location>
</feature>
<dbReference type="RefSeq" id="WP_194738149.1">
    <property type="nucleotide sequence ID" value="NZ_JADKYY010000001.1"/>
</dbReference>
<evidence type="ECO:0000259" key="1">
    <source>
        <dbReference type="Pfam" id="PF10091"/>
    </source>
</evidence>
<gene>
    <name evidence="2" type="ORF">IC612_00170</name>
</gene>
<keyword evidence="3" id="KW-1185">Reference proteome</keyword>